<dbReference type="Gene3D" id="3.10.20.90">
    <property type="entry name" value="Phosphatidylinositol 3-kinase Catalytic Subunit, Chain A, domain 1"/>
    <property type="match status" value="2"/>
</dbReference>
<dbReference type="InterPro" id="IPR000626">
    <property type="entry name" value="Ubiquitin-like_dom"/>
</dbReference>
<dbReference type="FunFam" id="3.10.20.90:FF:000222">
    <property type="entry name" value="Polyubiquitin 5"/>
    <property type="match status" value="1"/>
</dbReference>
<dbReference type="Pfam" id="PF00240">
    <property type="entry name" value="ubiquitin"/>
    <property type="match status" value="2"/>
</dbReference>
<dbReference type="SMART" id="SM00213">
    <property type="entry name" value="UBQ"/>
    <property type="match status" value="2"/>
</dbReference>
<feature type="domain" description="Ubiquitin-like" evidence="1">
    <location>
        <begin position="1"/>
        <end position="76"/>
    </location>
</feature>
<comment type="caution">
    <text evidence="2">The sequence shown here is derived from an EMBL/GenBank/DDBJ whole genome shotgun (WGS) entry which is preliminary data.</text>
</comment>
<dbReference type="Proteomes" id="UP001529510">
    <property type="component" value="Unassembled WGS sequence"/>
</dbReference>
<proteinExistence type="predicted"/>
<evidence type="ECO:0000259" key="1">
    <source>
        <dbReference type="PROSITE" id="PS50053"/>
    </source>
</evidence>
<dbReference type="PANTHER" id="PTHR10666">
    <property type="entry name" value="UBIQUITIN"/>
    <property type="match status" value="1"/>
</dbReference>
<dbReference type="InterPro" id="IPR029071">
    <property type="entry name" value="Ubiquitin-like_domsf"/>
</dbReference>
<gene>
    <name evidence="2" type="ORF">M9458_012091</name>
</gene>
<name>A0ABD0R6Z3_CIRMR</name>
<reference evidence="2 3" key="1">
    <citation type="submission" date="2024-05" db="EMBL/GenBank/DDBJ databases">
        <title>Genome sequencing and assembly of Indian major carp, Cirrhinus mrigala (Hamilton, 1822).</title>
        <authorList>
            <person name="Mohindra V."/>
            <person name="Chowdhury L.M."/>
            <person name="Lal K."/>
            <person name="Jena J.K."/>
        </authorList>
    </citation>
    <scope>NUCLEOTIDE SEQUENCE [LARGE SCALE GENOMIC DNA]</scope>
    <source>
        <strain evidence="2">CM1030</strain>
        <tissue evidence="2">Blood</tissue>
    </source>
</reference>
<organism evidence="2 3">
    <name type="scientific">Cirrhinus mrigala</name>
    <name type="common">Mrigala</name>
    <dbReference type="NCBI Taxonomy" id="683832"/>
    <lineage>
        <taxon>Eukaryota</taxon>
        <taxon>Metazoa</taxon>
        <taxon>Chordata</taxon>
        <taxon>Craniata</taxon>
        <taxon>Vertebrata</taxon>
        <taxon>Euteleostomi</taxon>
        <taxon>Actinopterygii</taxon>
        <taxon>Neopterygii</taxon>
        <taxon>Teleostei</taxon>
        <taxon>Ostariophysi</taxon>
        <taxon>Cypriniformes</taxon>
        <taxon>Cyprinidae</taxon>
        <taxon>Labeoninae</taxon>
        <taxon>Labeonini</taxon>
        <taxon>Cirrhinus</taxon>
    </lineage>
</organism>
<dbReference type="InterPro" id="IPR019956">
    <property type="entry name" value="Ubiquitin_dom"/>
</dbReference>
<keyword evidence="3" id="KW-1185">Reference proteome</keyword>
<dbReference type="AlphaFoldDB" id="A0ABD0R6Z3"/>
<dbReference type="EMBL" id="JAMKFB020000005">
    <property type="protein sequence ID" value="KAL0193795.1"/>
    <property type="molecule type" value="Genomic_DNA"/>
</dbReference>
<sequence length="160" mass="18341">MQLTIRLLNGHEWHLEASGDATVGALKQLIFQHFREPPYKQKLSADNGIRISLENDSRTLSSYGLHSGSVVSLLITNAPFQVFVRNEKDQTRTYDVDVNETVDQLQTKVYNKERVPVDQQRLIYNGKQLESGRKLQEYGITPENTDRHHTIHMALRLRGG</sequence>
<dbReference type="PRINTS" id="PR00348">
    <property type="entry name" value="UBIQUITIN"/>
</dbReference>
<dbReference type="SUPFAM" id="SSF54236">
    <property type="entry name" value="Ubiquitin-like"/>
    <property type="match status" value="2"/>
</dbReference>
<feature type="domain" description="Ubiquitin-like" evidence="1">
    <location>
        <begin position="80"/>
        <end position="145"/>
    </location>
</feature>
<evidence type="ECO:0000313" key="3">
    <source>
        <dbReference type="Proteomes" id="UP001529510"/>
    </source>
</evidence>
<dbReference type="PROSITE" id="PS50053">
    <property type="entry name" value="UBIQUITIN_2"/>
    <property type="match status" value="2"/>
</dbReference>
<accession>A0ABD0R6Z3</accession>
<evidence type="ECO:0000313" key="2">
    <source>
        <dbReference type="EMBL" id="KAL0193795.1"/>
    </source>
</evidence>
<dbReference type="InterPro" id="IPR050158">
    <property type="entry name" value="Ubiquitin_ubiquitin-like"/>
</dbReference>
<protein>
    <recommendedName>
        <fullName evidence="1">Ubiquitin-like domain-containing protein</fullName>
    </recommendedName>
</protein>